<evidence type="ECO:0000313" key="1">
    <source>
        <dbReference type="EMBL" id="WRP13856.1"/>
    </source>
</evidence>
<proteinExistence type="predicted"/>
<protein>
    <submittedName>
        <fullName evidence="1">Uncharacterized protein</fullName>
    </submittedName>
</protein>
<sequence length="582" mass="61839">MSMGSAAQPARDRRGWETMKGRIGWGRLAVAALLGMAFVHAAALPGSAAFSFSLTPLLVEVEGRPGTSHSFDISLGYESDGPPADFVVSVVPIRQDASGAYRPDPDGRASAPSAAEWIEVQPTQFTITPGRSQAIQGRLTFPRSFSGGAYAAVIIELVPEPPTDGEPGPRQEFRHQFAVIVEAVSRGAVVRPQVRIDGFRVATTEQRGFEQYRARYGPQAVVFLTDVVNEGNVHALVSGTLSLWDESGRKIREFPLGAGRGAVLPGAAVAVGSLLPGGLPPGRYTAQAVINYGGLRPAITRQSFVLGGDLLDSPQGGRAVRIDVQPEVAIFELVPGASRFAAIRVRNLDRVPVTLSGTILPLVYDEAGNPNTEALPSPVSNDGWLTLRPERITVAPGQVRNLQVAVRTPSDVQPGARYGQVLLRALPETDGNEPMLETDVAVPVHTIVGKDLRIEGVLSPVELLPSPDGLQMTVGVRFTNTGQIHVLPAGEVVLERQQTPVAADGAEYVGEPVWIQMARLPMPATETPVLPGGTRLMGTMMAIPTEPGQYRASVLVRVTGGAPLSVQRTFRVADGVLQPDDP</sequence>
<dbReference type="RefSeq" id="WP_324668113.1">
    <property type="nucleotide sequence ID" value="NZ_CP141614.1"/>
</dbReference>
<evidence type="ECO:0000313" key="2">
    <source>
        <dbReference type="Proteomes" id="UP001333102"/>
    </source>
</evidence>
<name>A0ABZ1BM23_9FIRM</name>
<dbReference type="EMBL" id="CP141614">
    <property type="protein sequence ID" value="WRP13856.1"/>
    <property type="molecule type" value="Genomic_DNA"/>
</dbReference>
<gene>
    <name evidence="1" type="ORF">VLY81_10470</name>
</gene>
<keyword evidence="2" id="KW-1185">Reference proteome</keyword>
<accession>A0ABZ1BM23</accession>
<reference evidence="2" key="1">
    <citation type="submission" date="2023-12" db="EMBL/GenBank/DDBJ databases">
        <title>Novel isolates from deep terrestrial aquifers shed light on the physiology and ecology of the class Limnochordia.</title>
        <authorList>
            <person name="Karnachuk O.V."/>
            <person name="Lukina A.P."/>
            <person name="Avakyan M.R."/>
            <person name="Kadnikov V."/>
            <person name="Begmatov S."/>
            <person name="Beletsky A.V."/>
            <person name="Mardanov A.V."/>
            <person name="Ravin N.V."/>
        </authorList>
    </citation>
    <scope>NUCLEOTIDE SEQUENCE [LARGE SCALE GENOMIC DNA]</scope>
    <source>
        <strain evidence="2">LN</strain>
    </source>
</reference>
<organism evidence="1 2">
    <name type="scientific">Geochorda subterranea</name>
    <dbReference type="NCBI Taxonomy" id="3109564"/>
    <lineage>
        <taxon>Bacteria</taxon>
        <taxon>Bacillati</taxon>
        <taxon>Bacillota</taxon>
        <taxon>Limnochordia</taxon>
        <taxon>Limnochordales</taxon>
        <taxon>Geochordaceae</taxon>
        <taxon>Geochorda</taxon>
    </lineage>
</organism>
<dbReference type="Proteomes" id="UP001333102">
    <property type="component" value="Chromosome"/>
</dbReference>